<gene>
    <name evidence="2" type="ORF">PR048_018344</name>
</gene>
<feature type="region of interest" description="Disordered" evidence="1">
    <location>
        <begin position="247"/>
        <end position="281"/>
    </location>
</feature>
<keyword evidence="3" id="KW-1185">Reference proteome</keyword>
<reference evidence="2 3" key="1">
    <citation type="submission" date="2023-02" db="EMBL/GenBank/DDBJ databases">
        <title>LHISI_Scaffold_Assembly.</title>
        <authorList>
            <person name="Stuart O.P."/>
            <person name="Cleave R."/>
            <person name="Magrath M.J.L."/>
            <person name="Mikheyev A.S."/>
        </authorList>
    </citation>
    <scope>NUCLEOTIDE SEQUENCE [LARGE SCALE GENOMIC DNA]</scope>
    <source>
        <strain evidence="2">Daus_M_001</strain>
        <tissue evidence="2">Leg muscle</tissue>
    </source>
</reference>
<comment type="caution">
    <text evidence="2">The sequence shown here is derived from an EMBL/GenBank/DDBJ whole genome shotgun (WGS) entry which is preliminary data.</text>
</comment>
<protein>
    <submittedName>
        <fullName evidence="2">Uncharacterized protein</fullName>
    </submittedName>
</protein>
<dbReference type="Proteomes" id="UP001159363">
    <property type="component" value="Chromosome 5"/>
</dbReference>
<name>A0ABQ9HCR3_9NEOP</name>
<dbReference type="EMBL" id="JARBHB010000006">
    <property type="protein sequence ID" value="KAJ8881858.1"/>
    <property type="molecule type" value="Genomic_DNA"/>
</dbReference>
<sequence>MKDKRHGVINHVVGWWRGWPCDLVELQLTVQRAREGCRTEQGGLQWRGLGGRPNPQNVRFPHKNHSLPSASGRFVSHGPEVSFFTESRCGHKQGIRHTALSVLCNIACRMCAKLDPSPQYSLVTNFEHWCPVAPSWFETRSVIGSKIDTENCCTIRVQSWTGDRDEVHFEPPKLALRNLDPRSAAIVNKCSLKIRQQIELRGEVPIPPEVGRLVARGGCASERISWGLHEGDVETGGDVMLDQGAERNAAPGRGKHSHSRLRAASTPRQHTEHSRIQKPNSRSCHGYMLERRPPACPFNIAKSGFLELLYIIIYRLETCKTIIGTCIEPCYTLSTSKMIRAYTQHNGYTARQLSERLACRSEGASGASVSVVLNGPELPFLKRAENIQVGGALKR</sequence>
<accession>A0ABQ9HCR3</accession>
<evidence type="ECO:0000313" key="3">
    <source>
        <dbReference type="Proteomes" id="UP001159363"/>
    </source>
</evidence>
<evidence type="ECO:0000256" key="1">
    <source>
        <dbReference type="SAM" id="MobiDB-lite"/>
    </source>
</evidence>
<evidence type="ECO:0000313" key="2">
    <source>
        <dbReference type="EMBL" id="KAJ8881858.1"/>
    </source>
</evidence>
<organism evidence="2 3">
    <name type="scientific">Dryococelus australis</name>
    <dbReference type="NCBI Taxonomy" id="614101"/>
    <lineage>
        <taxon>Eukaryota</taxon>
        <taxon>Metazoa</taxon>
        <taxon>Ecdysozoa</taxon>
        <taxon>Arthropoda</taxon>
        <taxon>Hexapoda</taxon>
        <taxon>Insecta</taxon>
        <taxon>Pterygota</taxon>
        <taxon>Neoptera</taxon>
        <taxon>Polyneoptera</taxon>
        <taxon>Phasmatodea</taxon>
        <taxon>Verophasmatodea</taxon>
        <taxon>Anareolatae</taxon>
        <taxon>Phasmatidae</taxon>
        <taxon>Eurycanthinae</taxon>
        <taxon>Dryococelus</taxon>
    </lineage>
</organism>
<proteinExistence type="predicted"/>